<proteinExistence type="evidence at transcript level"/>
<protein>
    <submittedName>
        <fullName evidence="1">Uncharacterized protein</fullName>
    </submittedName>
</protein>
<accession>C0PFA6</accession>
<organism evidence="1">
    <name type="scientific">Zea mays</name>
    <name type="common">Maize</name>
    <dbReference type="NCBI Taxonomy" id="4577"/>
    <lineage>
        <taxon>Eukaryota</taxon>
        <taxon>Viridiplantae</taxon>
        <taxon>Streptophyta</taxon>
        <taxon>Embryophyta</taxon>
        <taxon>Tracheophyta</taxon>
        <taxon>Spermatophyta</taxon>
        <taxon>Magnoliopsida</taxon>
        <taxon>Liliopsida</taxon>
        <taxon>Poales</taxon>
        <taxon>Poaceae</taxon>
        <taxon>PACMAD clade</taxon>
        <taxon>Panicoideae</taxon>
        <taxon>Andropogonodae</taxon>
        <taxon>Andropogoneae</taxon>
        <taxon>Tripsacinae</taxon>
        <taxon>Zea</taxon>
    </lineage>
</organism>
<evidence type="ECO:0000313" key="1">
    <source>
        <dbReference type="EMBL" id="ACN33872.1"/>
    </source>
</evidence>
<dbReference type="EMBL" id="BT066975">
    <property type="protein sequence ID" value="ACN33872.1"/>
    <property type="molecule type" value="mRNA"/>
</dbReference>
<dbReference type="AlphaFoldDB" id="C0PFA6"/>
<dbReference type="HOGENOM" id="CLU_1236632_0_0_1"/>
<reference evidence="1" key="1">
    <citation type="journal article" date="2009" name="PLoS Genet.">
        <title>Sequencing, mapping, and analysis of 27,455 maize full-length cDNAs.</title>
        <authorList>
            <person name="Soderlund C."/>
            <person name="Descour A."/>
            <person name="Kudrna D."/>
            <person name="Bomhoff M."/>
            <person name="Boyd L."/>
            <person name="Currie J."/>
            <person name="Angelova A."/>
            <person name="Collura K."/>
            <person name="Wissotski M."/>
            <person name="Ashley E."/>
            <person name="Morrow D."/>
            <person name="Fernandes J."/>
            <person name="Walbot V."/>
            <person name="Yu Y."/>
        </authorList>
    </citation>
    <scope>NUCLEOTIDE SEQUENCE</scope>
    <source>
        <strain evidence="1">B73</strain>
    </source>
</reference>
<name>C0PFA6_MAIZE</name>
<sequence>MASSPEMSLPQPLHLPAGAARRTSLLSLPIPPCSPCIHGARLLASPAHAPRPLTAPAQDRARPALCVSGPSLPRPGLPWRAQPLLPQSRPPCKLQLPARPARAPLCAAVAPAPFASLARSLGLLSVESPWSSCASLVPASIRTAPCPEFLHGRASLLPWLLAQSLLSPPSTLSPQLAFLQPRHARAPAALLSLPSSSARIVPAPRVLVFSLTLLGQHPADLLVP</sequence>